<sequence>MTASQPQPTTVHAPMRIMGLQARTSLDQVHATLNDLWTRWQNDKAQRLPSFTLTTYCVYQYDDATPNEVLITIGRIVAQDLPTPPFAALTILPAQDYVRYEATATTPEAVFAQWQAIEQDPSIQRSFTTDFETYPINGNPKIYVGVQAALSE</sequence>
<organism evidence="2 3">
    <name type="scientific">Kingella kingae</name>
    <dbReference type="NCBI Taxonomy" id="504"/>
    <lineage>
        <taxon>Bacteria</taxon>
        <taxon>Pseudomonadati</taxon>
        <taxon>Pseudomonadota</taxon>
        <taxon>Betaproteobacteria</taxon>
        <taxon>Neisseriales</taxon>
        <taxon>Neisseriaceae</taxon>
        <taxon>Kingella</taxon>
    </lineage>
</organism>
<dbReference type="InterPro" id="IPR011256">
    <property type="entry name" value="Reg_factor_effector_dom_sf"/>
</dbReference>
<dbReference type="Pfam" id="PF14526">
    <property type="entry name" value="Cass2"/>
    <property type="match status" value="1"/>
</dbReference>
<evidence type="ECO:0000313" key="3">
    <source>
        <dbReference type="Proteomes" id="UP000248598"/>
    </source>
</evidence>
<proteinExistence type="predicted"/>
<accession>A0AAX2J642</accession>
<dbReference type="EMBL" id="LS483426">
    <property type="protein sequence ID" value="SQH25489.1"/>
    <property type="molecule type" value="Genomic_DNA"/>
</dbReference>
<gene>
    <name evidence="2" type="ORF">NCTC10529_01689</name>
</gene>
<protein>
    <recommendedName>
        <fullName evidence="1">Integron-associated effector binding protein domain-containing protein</fullName>
    </recommendedName>
</protein>
<dbReference type="InterPro" id="IPR029441">
    <property type="entry name" value="Cass2"/>
</dbReference>
<evidence type="ECO:0000259" key="1">
    <source>
        <dbReference type="Pfam" id="PF14526"/>
    </source>
</evidence>
<dbReference type="Proteomes" id="UP000248598">
    <property type="component" value="Chromosome 1"/>
</dbReference>
<reference evidence="2 3" key="1">
    <citation type="submission" date="2018-06" db="EMBL/GenBank/DDBJ databases">
        <authorList>
            <consortium name="Pathogen Informatics"/>
            <person name="Doyle S."/>
        </authorList>
    </citation>
    <scope>NUCLEOTIDE SEQUENCE [LARGE SCALE GENOMIC DNA]</scope>
    <source>
        <strain evidence="2 3">NCTC10529</strain>
    </source>
</reference>
<dbReference type="Gene3D" id="3.20.80.10">
    <property type="entry name" value="Regulatory factor, effector binding domain"/>
    <property type="match status" value="1"/>
</dbReference>
<evidence type="ECO:0000313" key="2">
    <source>
        <dbReference type="EMBL" id="SQH25489.1"/>
    </source>
</evidence>
<dbReference type="RefSeq" id="WP_003786483.1">
    <property type="nucleotide sequence ID" value="NZ_CP045141.1"/>
</dbReference>
<name>A0AAX2J642_KINKI</name>
<feature type="domain" description="Integron-associated effector binding protein" evidence="1">
    <location>
        <begin position="15"/>
        <end position="142"/>
    </location>
</feature>
<dbReference type="AlphaFoldDB" id="A0AAX2J642"/>
<dbReference type="GeneID" id="93262963"/>